<dbReference type="EMBL" id="AWUE01014800">
    <property type="protein sequence ID" value="OMP01247.1"/>
    <property type="molecule type" value="Genomic_DNA"/>
</dbReference>
<protein>
    <submittedName>
        <fullName evidence="2">Zinc ion binding / nucleic acid binding protein</fullName>
    </submittedName>
</protein>
<dbReference type="InterPro" id="IPR040256">
    <property type="entry name" value="At4g02000-like"/>
</dbReference>
<dbReference type="Proteomes" id="UP000187203">
    <property type="component" value="Unassembled WGS sequence"/>
</dbReference>
<dbReference type="AlphaFoldDB" id="A0A1R3K2E2"/>
<feature type="compositionally biased region" description="Polar residues" evidence="1">
    <location>
        <begin position="136"/>
        <end position="167"/>
    </location>
</feature>
<gene>
    <name evidence="2" type="ORF">COLO4_12031</name>
</gene>
<accession>A0A1R3K2E2</accession>
<name>A0A1R3K2E2_9ROSI</name>
<evidence type="ECO:0000313" key="2">
    <source>
        <dbReference type="EMBL" id="OMP01247.1"/>
    </source>
</evidence>
<dbReference type="PANTHER" id="PTHR31286:SF99">
    <property type="entry name" value="DUF4283 DOMAIN-CONTAINING PROTEIN"/>
    <property type="match status" value="1"/>
</dbReference>
<dbReference type="STRING" id="93759.A0A1R3K2E2"/>
<evidence type="ECO:0000313" key="3">
    <source>
        <dbReference type="Proteomes" id="UP000187203"/>
    </source>
</evidence>
<feature type="region of interest" description="Disordered" evidence="1">
    <location>
        <begin position="125"/>
        <end position="167"/>
    </location>
</feature>
<organism evidence="2 3">
    <name type="scientific">Corchorus olitorius</name>
    <dbReference type="NCBI Taxonomy" id="93759"/>
    <lineage>
        <taxon>Eukaryota</taxon>
        <taxon>Viridiplantae</taxon>
        <taxon>Streptophyta</taxon>
        <taxon>Embryophyta</taxon>
        <taxon>Tracheophyta</taxon>
        <taxon>Spermatophyta</taxon>
        <taxon>Magnoliopsida</taxon>
        <taxon>eudicotyledons</taxon>
        <taxon>Gunneridae</taxon>
        <taxon>Pentapetalae</taxon>
        <taxon>rosids</taxon>
        <taxon>malvids</taxon>
        <taxon>Malvales</taxon>
        <taxon>Malvaceae</taxon>
        <taxon>Grewioideae</taxon>
        <taxon>Apeibeae</taxon>
        <taxon>Corchorus</taxon>
    </lineage>
</organism>
<reference evidence="3" key="1">
    <citation type="submission" date="2013-09" db="EMBL/GenBank/DDBJ databases">
        <title>Corchorus olitorius genome sequencing.</title>
        <authorList>
            <person name="Alam M."/>
            <person name="Haque M.S."/>
            <person name="Islam M.S."/>
            <person name="Emdad E.M."/>
            <person name="Islam M.M."/>
            <person name="Ahmed B."/>
            <person name="Halim A."/>
            <person name="Hossen Q.M.M."/>
            <person name="Hossain M.Z."/>
            <person name="Ahmed R."/>
            <person name="Khan M.M."/>
            <person name="Islam R."/>
            <person name="Rashid M.M."/>
            <person name="Khan S.A."/>
            <person name="Rahman M.S."/>
            <person name="Alam M."/>
            <person name="Yahiya A.S."/>
            <person name="Khan M.S."/>
            <person name="Azam M.S."/>
            <person name="Haque T."/>
            <person name="Lashkar M.Z.H."/>
            <person name="Akhand A.I."/>
            <person name="Morshed G."/>
            <person name="Roy S."/>
            <person name="Uddin K.S."/>
            <person name="Rabeya T."/>
            <person name="Hossain A.S."/>
            <person name="Chowdhury A."/>
            <person name="Snigdha A.R."/>
            <person name="Mortoza M.S."/>
            <person name="Matin S.A."/>
            <person name="Hoque S.M.E."/>
            <person name="Islam M.K."/>
            <person name="Roy D.K."/>
            <person name="Haider R."/>
            <person name="Moosa M.M."/>
            <person name="Elias S.M."/>
            <person name="Hasan A.M."/>
            <person name="Jahan S."/>
            <person name="Shafiuddin M."/>
            <person name="Mahmood N."/>
            <person name="Shommy N.S."/>
        </authorList>
    </citation>
    <scope>NUCLEOTIDE SEQUENCE [LARGE SCALE GENOMIC DNA]</scope>
    <source>
        <strain evidence="3">cv. O-4</strain>
    </source>
</reference>
<evidence type="ECO:0000256" key="1">
    <source>
        <dbReference type="SAM" id="MobiDB-lite"/>
    </source>
</evidence>
<comment type="caution">
    <text evidence="2">The sequence shown here is derived from an EMBL/GenBank/DDBJ whole genome shotgun (WGS) entry which is preliminary data.</text>
</comment>
<keyword evidence="3" id="KW-1185">Reference proteome</keyword>
<proteinExistence type="predicted"/>
<dbReference type="PANTHER" id="PTHR31286">
    <property type="entry name" value="GLYCINE-RICH CELL WALL STRUCTURAL PROTEIN 1.8-LIKE"/>
    <property type="match status" value="1"/>
</dbReference>
<sequence>MPASPSIPYSTSPSSIPSFSDHHLRALIGTPIKLDVHTGTVDRGRYARLCVEISCSHPLPKSVRIGNFLQDVHYVMHVPFCSSCGILGHAKESCELFKTQVSHLEDSASAPPSVEEKWHTVIRKHTRGKKSEQLHSSKQGLVSSSTSVPIRQEPVTRSNFKGTITSHSPLNSGHVVSKWVPKNFSTTSSPSKIDFDLSQT</sequence>
<dbReference type="OrthoDB" id="1743776at2759"/>